<reference evidence="2 3" key="1">
    <citation type="submission" date="2016-05" db="EMBL/GenBank/DDBJ databases">
        <title>Genomic Taxonomy of the Vibrionaceae.</title>
        <authorList>
            <person name="Gomez-Gil B."/>
            <person name="Enciso-Ibarra J."/>
        </authorList>
    </citation>
    <scope>NUCLEOTIDE SEQUENCE [LARGE SCALE GENOMIC DNA]</scope>
    <source>
        <strain evidence="2 3">CAIM 1920</strain>
    </source>
</reference>
<dbReference type="EMBL" id="LYBM01000030">
    <property type="protein sequence ID" value="ODA31749.1"/>
    <property type="molecule type" value="Genomic_DNA"/>
</dbReference>
<dbReference type="AlphaFoldDB" id="A0A1C3EEV4"/>
<organism evidence="2 3">
    <name type="scientific">Veronia pacifica</name>
    <dbReference type="NCBI Taxonomy" id="1080227"/>
    <lineage>
        <taxon>Bacteria</taxon>
        <taxon>Pseudomonadati</taxon>
        <taxon>Pseudomonadota</taxon>
        <taxon>Gammaproteobacteria</taxon>
        <taxon>Vibrionales</taxon>
        <taxon>Vibrionaceae</taxon>
        <taxon>Veronia</taxon>
    </lineage>
</organism>
<dbReference type="RefSeq" id="WP_068903819.1">
    <property type="nucleotide sequence ID" value="NZ_JBHUIF010000004.1"/>
</dbReference>
<keyword evidence="1" id="KW-1133">Transmembrane helix</keyword>
<evidence type="ECO:0000256" key="1">
    <source>
        <dbReference type="SAM" id="Phobius"/>
    </source>
</evidence>
<dbReference type="Proteomes" id="UP000094936">
    <property type="component" value="Unassembled WGS sequence"/>
</dbReference>
<dbReference type="InterPro" id="IPR008620">
    <property type="entry name" value="FixH"/>
</dbReference>
<keyword evidence="3" id="KW-1185">Reference proteome</keyword>
<dbReference type="Pfam" id="PF05751">
    <property type="entry name" value="FixH"/>
    <property type="match status" value="1"/>
</dbReference>
<accession>A0A1C3EEV4</accession>
<protein>
    <recommendedName>
        <fullName evidence="4">Nitrogen fixation protein FixH</fullName>
    </recommendedName>
</protein>
<evidence type="ECO:0008006" key="4">
    <source>
        <dbReference type="Google" id="ProtNLM"/>
    </source>
</evidence>
<comment type="caution">
    <text evidence="2">The sequence shown here is derived from an EMBL/GenBank/DDBJ whole genome shotgun (WGS) entry which is preliminary data.</text>
</comment>
<keyword evidence="1" id="KW-0472">Membrane</keyword>
<sequence>MIRPWYKQFWPWFLIALPGTVVVASLFTFYLFSKNSVSLVTDDYYKKGKSINRDLSKLKAADNLNIRASLTGNENRMTLRLNKGALPFYPPIRIKFQHRTLPEKDVIRMLSPDAKGNYRFSLEKALTGPWFIELSAHDNSWKLANRANFPTTETVTLYGQNKE</sequence>
<feature type="transmembrane region" description="Helical" evidence="1">
    <location>
        <begin position="12"/>
        <end position="32"/>
    </location>
</feature>
<name>A0A1C3EEV4_9GAMM</name>
<proteinExistence type="predicted"/>
<gene>
    <name evidence="2" type="ORF">A8L45_15330</name>
</gene>
<evidence type="ECO:0000313" key="2">
    <source>
        <dbReference type="EMBL" id="ODA31749.1"/>
    </source>
</evidence>
<keyword evidence="1" id="KW-0812">Transmembrane</keyword>
<evidence type="ECO:0000313" key="3">
    <source>
        <dbReference type="Proteomes" id="UP000094936"/>
    </source>
</evidence>
<dbReference type="OrthoDB" id="5295180at2"/>
<dbReference type="STRING" id="1080227.A8L45_15330"/>